<comment type="subcellular location">
    <subcellularLocation>
        <location evidence="3">Cytoplasm</location>
    </subcellularLocation>
    <text evidence="3">Associated with two foci at the outer edges of the nucleoid region in young cells, and at four foci within both cell halves in older cells.</text>
</comment>
<keyword evidence="3" id="KW-0132">Cell division</keyword>
<evidence type="ECO:0000256" key="1">
    <source>
        <dbReference type="ARBA" id="ARBA00022829"/>
    </source>
</evidence>
<dbReference type="Gene3D" id="1.10.10.580">
    <property type="entry name" value="Structural maintenance of chromosome 1. Chain E"/>
    <property type="match status" value="1"/>
</dbReference>
<gene>
    <name evidence="3" type="primary">scpA</name>
    <name evidence="4" type="ORF">BLM47_08545</name>
</gene>
<dbReference type="PANTHER" id="PTHR33969:SF2">
    <property type="entry name" value="SEGREGATION AND CONDENSATION PROTEIN A"/>
    <property type="match status" value="1"/>
</dbReference>
<dbReference type="Proteomes" id="UP000243688">
    <property type="component" value="Unassembled WGS sequence"/>
</dbReference>
<evidence type="ECO:0000313" key="4">
    <source>
        <dbReference type="EMBL" id="PDO10177.1"/>
    </source>
</evidence>
<comment type="caution">
    <text evidence="4">The sequence shown here is derived from an EMBL/GenBank/DDBJ whole genome shotgun (WGS) entry which is preliminary data.</text>
</comment>
<comment type="subunit">
    <text evidence="3">Component of a cohesin-like complex composed of ScpA, ScpB and the Smc homodimer, in which ScpA and ScpB bind to the head domain of Smc. The presence of the three proteins is required for the association of the complex with DNA.</text>
</comment>
<dbReference type="InterPro" id="IPR003768">
    <property type="entry name" value="ScpA"/>
</dbReference>
<dbReference type="HAMAP" id="MF_01805">
    <property type="entry name" value="ScpA"/>
    <property type="match status" value="1"/>
</dbReference>
<dbReference type="PANTHER" id="PTHR33969">
    <property type="entry name" value="SEGREGATION AND CONDENSATION PROTEIN A"/>
    <property type="match status" value="1"/>
</dbReference>
<reference evidence="4 5" key="1">
    <citation type="submission" date="2016-12" db="EMBL/GenBank/DDBJ databases">
        <title>Candidatus Reconcilibacillus cellulovorans genome.</title>
        <authorList>
            <person name="Kolinko S."/>
            <person name="Wu Y.-W."/>
            <person name="Tachea F."/>
            <person name="Denzel E."/>
            <person name="Hiras J."/>
            <person name="Baecker N."/>
            <person name="Chan L.J."/>
            <person name="Eichorst S.A."/>
            <person name="Frey D."/>
            <person name="Adams P.D."/>
            <person name="Pray T."/>
            <person name="Tanjore D."/>
            <person name="Petzold C.J."/>
            <person name="Gladden J.M."/>
            <person name="Simmons B.A."/>
            <person name="Singer S.W."/>
        </authorList>
    </citation>
    <scope>NUCLEOTIDE SEQUENCE [LARGE SCALE GENOMIC DNA]</scope>
    <source>
        <strain evidence="4">JTherm</strain>
    </source>
</reference>
<evidence type="ECO:0000256" key="3">
    <source>
        <dbReference type="HAMAP-Rule" id="MF_01805"/>
    </source>
</evidence>
<dbReference type="AlphaFoldDB" id="A0A2A6E0A0"/>
<proteinExistence type="inferred from homology"/>
<dbReference type="GO" id="GO:0051301">
    <property type="term" value="P:cell division"/>
    <property type="evidence" value="ECO:0007669"/>
    <property type="project" value="UniProtKB-KW"/>
</dbReference>
<comment type="function">
    <text evidence="3">Participates in chromosomal partition during cell division. May act via the formation of a condensin-like complex containing Smc and ScpB that pull DNA away from mid-cell into both cell halves.</text>
</comment>
<sequence length="259" mass="30093">MRYRLKSFEGPLDLLLHLIEANEIDIYDIPISEITDQYLAYLDQMDRIELDSASEFLVMAATLLEIKSKMLLPPPPVQEPEPDDVFEEGPDPRAELVRQLLEYRKYKRAAEVLKALEDRRALVCSREPADLSAFLAQEPDEPLRPAADPVHLWAAFRRVMRNLAARRAVATVRRDDIPVRKRMWDILRLLREHGRRLLFSRLLGDRPSRMEVVATFLAVLELAKRKAVGCSQERLFGEIVLWEREGARAFELFPDEIDY</sequence>
<dbReference type="GO" id="GO:0005737">
    <property type="term" value="C:cytoplasm"/>
    <property type="evidence" value="ECO:0007669"/>
    <property type="project" value="UniProtKB-SubCell"/>
</dbReference>
<dbReference type="EMBL" id="MOXJ01000018">
    <property type="protein sequence ID" value="PDO10177.1"/>
    <property type="molecule type" value="Genomic_DNA"/>
</dbReference>
<keyword evidence="3" id="KW-0131">Cell cycle</keyword>
<organism evidence="4 5">
    <name type="scientific">Candidatus Reconcilbacillus cellulovorans</name>
    <dbReference type="NCBI Taxonomy" id="1906605"/>
    <lineage>
        <taxon>Bacteria</taxon>
        <taxon>Bacillati</taxon>
        <taxon>Bacillota</taxon>
        <taxon>Bacilli</taxon>
        <taxon>Bacillales</taxon>
        <taxon>Paenibacillaceae</taxon>
        <taxon>Candidatus Reconcilbacillus</taxon>
    </lineage>
</organism>
<comment type="similarity">
    <text evidence="3">Belongs to the ScpA family.</text>
</comment>
<accession>A0A2A6E0A0</accession>
<dbReference type="Gene3D" id="6.10.250.2410">
    <property type="match status" value="1"/>
</dbReference>
<dbReference type="Pfam" id="PF02616">
    <property type="entry name" value="SMC_ScpA"/>
    <property type="match status" value="1"/>
</dbReference>
<dbReference type="InterPro" id="IPR023093">
    <property type="entry name" value="ScpA-like_C"/>
</dbReference>
<keyword evidence="1 3" id="KW-0159">Chromosome partition</keyword>
<name>A0A2A6E0A0_9BACL</name>
<dbReference type="GO" id="GO:0007059">
    <property type="term" value="P:chromosome segregation"/>
    <property type="evidence" value="ECO:0007669"/>
    <property type="project" value="UniProtKB-UniRule"/>
</dbReference>
<keyword evidence="3" id="KW-0963">Cytoplasm</keyword>
<dbReference type="GO" id="GO:0006260">
    <property type="term" value="P:DNA replication"/>
    <property type="evidence" value="ECO:0007669"/>
    <property type="project" value="UniProtKB-UniRule"/>
</dbReference>
<evidence type="ECO:0000313" key="5">
    <source>
        <dbReference type="Proteomes" id="UP000243688"/>
    </source>
</evidence>
<evidence type="ECO:0000256" key="2">
    <source>
        <dbReference type="ARBA" id="ARBA00044777"/>
    </source>
</evidence>
<protein>
    <recommendedName>
        <fullName evidence="2 3">Segregation and condensation protein A</fullName>
    </recommendedName>
</protein>